<feature type="region of interest" description="Disordered" evidence="1">
    <location>
        <begin position="34"/>
        <end position="73"/>
    </location>
</feature>
<organism evidence="2 3">
    <name type="scientific">Adineta ricciae</name>
    <name type="common">Rotifer</name>
    <dbReference type="NCBI Taxonomy" id="249248"/>
    <lineage>
        <taxon>Eukaryota</taxon>
        <taxon>Metazoa</taxon>
        <taxon>Spiralia</taxon>
        <taxon>Gnathifera</taxon>
        <taxon>Rotifera</taxon>
        <taxon>Eurotatoria</taxon>
        <taxon>Bdelloidea</taxon>
        <taxon>Adinetida</taxon>
        <taxon>Adinetidae</taxon>
        <taxon>Adineta</taxon>
    </lineage>
</organism>
<name>A0A815VNM6_ADIRI</name>
<evidence type="ECO:0000313" key="3">
    <source>
        <dbReference type="Proteomes" id="UP000663852"/>
    </source>
</evidence>
<dbReference type="AlphaFoldDB" id="A0A815VNM6"/>
<comment type="caution">
    <text evidence="2">The sequence shown here is derived from an EMBL/GenBank/DDBJ whole genome shotgun (WGS) entry which is preliminary data.</text>
</comment>
<gene>
    <name evidence="2" type="ORF">EDS130_LOCUS44891</name>
</gene>
<accession>A0A815VNM6</accession>
<protein>
    <submittedName>
        <fullName evidence="2">Uncharacterized protein</fullName>
    </submittedName>
</protein>
<dbReference type="EMBL" id="CAJNOJ010000947">
    <property type="protein sequence ID" value="CAF1535226.1"/>
    <property type="molecule type" value="Genomic_DNA"/>
</dbReference>
<proteinExistence type="predicted"/>
<evidence type="ECO:0000313" key="2">
    <source>
        <dbReference type="EMBL" id="CAF1535226.1"/>
    </source>
</evidence>
<evidence type="ECO:0000256" key="1">
    <source>
        <dbReference type="SAM" id="MobiDB-lite"/>
    </source>
</evidence>
<dbReference type="Proteomes" id="UP000663852">
    <property type="component" value="Unassembled WGS sequence"/>
</dbReference>
<reference evidence="2" key="1">
    <citation type="submission" date="2021-02" db="EMBL/GenBank/DDBJ databases">
        <authorList>
            <person name="Nowell W R."/>
        </authorList>
    </citation>
    <scope>NUCLEOTIDE SEQUENCE</scope>
</reference>
<sequence length="92" mass="10320">MKGSVPDLPNRSSSHETIKGSVLELLNHFSPLRSHQRFRTGPPEPLISKRRPEGFRPIAPEPLRMSTHRGPPSRHSVICWAECANEMSPVVC</sequence>